<protein>
    <recommendedName>
        <fullName evidence="4">Zn(2)-C6 fungal-type domain-containing protein</fullName>
    </recommendedName>
</protein>
<dbReference type="EMBL" id="GL573181">
    <property type="protein sequence ID" value="ELR02931.1"/>
    <property type="molecule type" value="Genomic_DNA"/>
</dbReference>
<evidence type="ECO:0000313" key="2">
    <source>
        <dbReference type="EMBL" id="ELR02931.1"/>
    </source>
</evidence>
<sequence length="177" mass="20009">MSSSKHTKIKERLALSQRVLATGFEMPSCNRCEKKHLKCVVSDDSKCCSQCVRVNARCDACVPSISDWDKIEREEHCLQAEEEAAMAKILRLRQQQRLFCSRAKDMLCHGLKTMDKLDEAEEKERREAEAKGALLHTPPTTVSEDVAPDQDFFAVLSHGFFEHWGVDGEMPPAILDS</sequence>
<dbReference type="InParanoid" id="L8FT83"/>
<reference evidence="3" key="1">
    <citation type="submission" date="2010-09" db="EMBL/GenBank/DDBJ databases">
        <title>The genome sequence of Geomyces destructans 20631-21.</title>
        <authorList>
            <consortium name="The Broad Institute Genome Sequencing Platform"/>
            <person name="Cuomo C.A."/>
            <person name="Blehert D.S."/>
            <person name="Lorch J.M."/>
            <person name="Young S.K."/>
            <person name="Zeng Q."/>
            <person name="Gargeya S."/>
            <person name="Fitzgerald M."/>
            <person name="Haas B."/>
            <person name="Abouelleil A."/>
            <person name="Alvarado L."/>
            <person name="Arachchi H.M."/>
            <person name="Berlin A."/>
            <person name="Brown A."/>
            <person name="Chapman S.B."/>
            <person name="Chen Z."/>
            <person name="Dunbar C."/>
            <person name="Freedman E."/>
            <person name="Gearin G."/>
            <person name="Gellesch M."/>
            <person name="Goldberg J."/>
            <person name="Griggs A."/>
            <person name="Gujja S."/>
            <person name="Heiman D."/>
            <person name="Howarth C."/>
            <person name="Larson L."/>
            <person name="Lui A."/>
            <person name="MacDonald P.J.P."/>
            <person name="Montmayeur A."/>
            <person name="Murphy C."/>
            <person name="Neiman D."/>
            <person name="Pearson M."/>
            <person name="Priest M."/>
            <person name="Roberts A."/>
            <person name="Saif S."/>
            <person name="Shea T."/>
            <person name="Shenoy N."/>
            <person name="Sisk P."/>
            <person name="Stolte C."/>
            <person name="Sykes S."/>
            <person name="Wortman J."/>
            <person name="Nusbaum C."/>
            <person name="Birren B."/>
        </authorList>
    </citation>
    <scope>NUCLEOTIDE SEQUENCE [LARGE SCALE GENOMIC DNA]</scope>
    <source>
        <strain evidence="3">ATCC MYA-4855 / 20631-21</strain>
    </source>
</reference>
<feature type="region of interest" description="Disordered" evidence="1">
    <location>
        <begin position="122"/>
        <end position="141"/>
    </location>
</feature>
<evidence type="ECO:0008006" key="4">
    <source>
        <dbReference type="Google" id="ProtNLM"/>
    </source>
</evidence>
<dbReference type="VEuPathDB" id="FungiDB:GMDG_01152"/>
<dbReference type="Proteomes" id="UP000011064">
    <property type="component" value="Unassembled WGS sequence"/>
</dbReference>
<proteinExistence type="predicted"/>
<dbReference type="AlphaFoldDB" id="L8FT83"/>
<keyword evidence="3" id="KW-1185">Reference proteome</keyword>
<organism evidence="2 3">
    <name type="scientific">Pseudogymnoascus destructans (strain ATCC MYA-4855 / 20631-21)</name>
    <name type="common">Bat white-nose syndrome fungus</name>
    <name type="synonym">Geomyces destructans</name>
    <dbReference type="NCBI Taxonomy" id="658429"/>
    <lineage>
        <taxon>Eukaryota</taxon>
        <taxon>Fungi</taxon>
        <taxon>Dikarya</taxon>
        <taxon>Ascomycota</taxon>
        <taxon>Pezizomycotina</taxon>
        <taxon>Leotiomycetes</taxon>
        <taxon>Thelebolales</taxon>
        <taxon>Thelebolaceae</taxon>
        <taxon>Pseudogymnoascus</taxon>
    </lineage>
</organism>
<evidence type="ECO:0000256" key="1">
    <source>
        <dbReference type="SAM" id="MobiDB-lite"/>
    </source>
</evidence>
<dbReference type="OrthoDB" id="3555737at2759"/>
<evidence type="ECO:0000313" key="3">
    <source>
        <dbReference type="Proteomes" id="UP000011064"/>
    </source>
</evidence>
<name>L8FT83_PSED2</name>
<gene>
    <name evidence="2" type="ORF">GMDG_01152</name>
</gene>
<accession>L8FT83</accession>
<dbReference type="HOGENOM" id="CLU_084657_0_0_1"/>